<comment type="caution">
    <text evidence="5">The sequence shown here is derived from an EMBL/GenBank/DDBJ whole genome shotgun (WGS) entry which is preliminary data.</text>
</comment>
<dbReference type="Pfam" id="PF13385">
    <property type="entry name" value="Laminin_G_3"/>
    <property type="match status" value="3"/>
</dbReference>
<dbReference type="InterPro" id="IPR026444">
    <property type="entry name" value="Secre_tail"/>
</dbReference>
<feature type="domain" description="Fibronectin type-III" evidence="4">
    <location>
        <begin position="658"/>
        <end position="755"/>
    </location>
</feature>
<name>A0A832G7U7_9BACT</name>
<proteinExistence type="predicted"/>
<dbReference type="Gene3D" id="2.60.40.10">
    <property type="entry name" value="Immunoglobulins"/>
    <property type="match status" value="1"/>
</dbReference>
<reference evidence="5" key="1">
    <citation type="journal article" date="2020" name="mSystems">
        <title>Genome- and Community-Level Interaction Insights into Carbon Utilization and Element Cycling Functions of Hydrothermarchaeota in Hydrothermal Sediment.</title>
        <authorList>
            <person name="Zhou Z."/>
            <person name="Liu Y."/>
            <person name="Xu W."/>
            <person name="Pan J."/>
            <person name="Luo Z.H."/>
            <person name="Li M."/>
        </authorList>
    </citation>
    <scope>NUCLEOTIDE SEQUENCE [LARGE SCALE GENOMIC DNA]</scope>
    <source>
        <strain evidence="5">SpSt-500</strain>
    </source>
</reference>
<dbReference type="Gene3D" id="2.60.120.200">
    <property type="match status" value="3"/>
</dbReference>
<evidence type="ECO:0000259" key="4">
    <source>
        <dbReference type="PROSITE" id="PS50853"/>
    </source>
</evidence>
<dbReference type="SUPFAM" id="SSF49899">
    <property type="entry name" value="Concanavalin A-like lectins/glucanases"/>
    <property type="match status" value="3"/>
</dbReference>
<dbReference type="PROSITE" id="PS50853">
    <property type="entry name" value="FN3"/>
    <property type="match status" value="1"/>
</dbReference>
<evidence type="ECO:0000256" key="2">
    <source>
        <dbReference type="ARBA" id="ARBA00023157"/>
    </source>
</evidence>
<dbReference type="NCBIfam" id="TIGR04183">
    <property type="entry name" value="Por_Secre_tail"/>
    <property type="match status" value="1"/>
</dbReference>
<dbReference type="InterPro" id="IPR006558">
    <property type="entry name" value="LamG-like"/>
</dbReference>
<dbReference type="PANTHER" id="PTHR47635:SF2">
    <property type="entry name" value="LAMG-LIKE JELLYROLL FOLD DOMAIN-CONTAINING PROTEIN"/>
    <property type="match status" value="1"/>
</dbReference>
<keyword evidence="2" id="KW-1015">Disulfide bond</keyword>
<dbReference type="InterPro" id="IPR013783">
    <property type="entry name" value="Ig-like_fold"/>
</dbReference>
<dbReference type="AlphaFoldDB" id="A0A832G7U7"/>
<dbReference type="InterPro" id="IPR013320">
    <property type="entry name" value="ConA-like_dom_sf"/>
</dbReference>
<dbReference type="EMBL" id="DSVI01000020">
    <property type="protein sequence ID" value="HGT48887.1"/>
    <property type="molecule type" value="Genomic_DNA"/>
</dbReference>
<sequence length="875" mass="96999">MKKNHTAILFCFLTLTSIAQSSLDSGLVAYFSFNGNTIDLSGNGHDGNINGNAALVPDRFNTSDRAFTFPDQSSSISLANSVNVNLETGFTVNAWIKYKSGGTKIIVCKHVCGFVNGFLFGIDTDGQIQLWLGQNGWSTVRTNQVFIEDRWYMVTATYDAASNTGKVYVDGQLSGNGSVAYNNFSANPISIGESYQNNCVAGNMNGAVDEVKIYNRPLSDSEILEEYNNSYNDLVLFLPFNGNANDESGSGNNGTVLGASLTQDRFGIHGKAYSFNGIGDYISIPDNPNLFSDELTISWWYKLTETPGPASVVIGWVDGGHRYQQFFSGGQLSYLNGYNVAQPGIYFNPIYGLNDLNVWKNVVVTYQKTSASTSTTSIYVDGELKQTDNHSLAMDYAPGPDFFIGKNHNGNFFKGSLDDFRIYNRILDSNEILALYNDSTTFFQDSLMAYFPFNGNANDLSVFANHGTVYDALLTKDRYANPDNAYYFNGSSSRIQVPENSAYDFGFGDFTMSAWVNISLIGTSRIVSAGYDANDNIWGLGFGTHPIWGSGTRINYFVYSDNAFRDFSSDEILNYSLGEWIFVAASKTGNQIKFYTNGLPTGTQTISYPSNSNSFMSIGCRQYSSGVLNEFLNGKIDEVKIFNKSFSDEQIWDMYKETTTAPNLIFPANNSTINTLTPVMDWDSLVTASTYQIQISTDSLFSIIVLSQNSNQSSYTINTGDLSANVDYYWRVRTNNDGGIGPWSEINKFRITLTDVEDDEQLPTEFALEQNYPNPFNPSTKIKYRIPTVILSSSKDDNSGVTLRQAQSDVKVSLKVFDILGNEIATLVNEYKPAGSYEVEFSVAQVSRPEISSGIYFYQLQAGEYIQTRKMVLLR</sequence>
<feature type="chain" id="PRO_5032548223" evidence="3">
    <location>
        <begin position="20"/>
        <end position="875"/>
    </location>
</feature>
<dbReference type="CDD" id="cd00063">
    <property type="entry name" value="FN3"/>
    <property type="match status" value="1"/>
</dbReference>
<dbReference type="SMART" id="SM00560">
    <property type="entry name" value="LamGL"/>
    <property type="match status" value="1"/>
</dbReference>
<feature type="signal peptide" evidence="3">
    <location>
        <begin position="1"/>
        <end position="19"/>
    </location>
</feature>
<dbReference type="SUPFAM" id="SSF49265">
    <property type="entry name" value="Fibronectin type III"/>
    <property type="match status" value="1"/>
</dbReference>
<gene>
    <name evidence="5" type="ORF">ENS56_12690</name>
</gene>
<protein>
    <submittedName>
        <fullName evidence="5">LamG domain-containing protein</fullName>
    </submittedName>
</protein>
<dbReference type="InterPro" id="IPR036116">
    <property type="entry name" value="FN3_sf"/>
</dbReference>
<evidence type="ECO:0000313" key="5">
    <source>
        <dbReference type="EMBL" id="HGT48887.1"/>
    </source>
</evidence>
<accession>A0A832G7U7</accession>
<evidence type="ECO:0000256" key="1">
    <source>
        <dbReference type="ARBA" id="ARBA00022729"/>
    </source>
</evidence>
<evidence type="ECO:0000256" key="3">
    <source>
        <dbReference type="SAM" id="SignalP"/>
    </source>
</evidence>
<dbReference type="PANTHER" id="PTHR47635">
    <property type="entry name" value="CUB DOMAIN-CONTAINING PROTEIN"/>
    <property type="match status" value="1"/>
</dbReference>
<dbReference type="Gene3D" id="2.60.40.4070">
    <property type="match status" value="1"/>
</dbReference>
<dbReference type="InterPro" id="IPR003961">
    <property type="entry name" value="FN3_dom"/>
</dbReference>
<organism evidence="5">
    <name type="scientific">Ignavibacterium album</name>
    <dbReference type="NCBI Taxonomy" id="591197"/>
    <lineage>
        <taxon>Bacteria</taxon>
        <taxon>Pseudomonadati</taxon>
        <taxon>Ignavibacteriota</taxon>
        <taxon>Ignavibacteria</taxon>
        <taxon>Ignavibacteriales</taxon>
        <taxon>Ignavibacteriaceae</taxon>
        <taxon>Ignavibacterium</taxon>
    </lineage>
</organism>
<keyword evidence="1 3" id="KW-0732">Signal</keyword>